<feature type="transmembrane region" description="Helical" evidence="6">
    <location>
        <begin position="119"/>
        <end position="140"/>
    </location>
</feature>
<feature type="transmembrane region" description="Helical" evidence="6">
    <location>
        <begin position="41"/>
        <end position="60"/>
    </location>
</feature>
<keyword evidence="3 6" id="KW-0812">Transmembrane</keyword>
<dbReference type="Proteomes" id="UP000199233">
    <property type="component" value="Unassembled WGS sequence"/>
</dbReference>
<dbReference type="PIRSF" id="PIRSF006324">
    <property type="entry name" value="LeuE"/>
    <property type="match status" value="1"/>
</dbReference>
<evidence type="ECO:0000256" key="4">
    <source>
        <dbReference type="ARBA" id="ARBA00022989"/>
    </source>
</evidence>
<keyword evidence="5 6" id="KW-0472">Membrane</keyword>
<feature type="transmembrane region" description="Helical" evidence="6">
    <location>
        <begin position="66"/>
        <end position="89"/>
    </location>
</feature>
<dbReference type="Pfam" id="PF01810">
    <property type="entry name" value="LysE"/>
    <property type="match status" value="1"/>
</dbReference>
<comment type="subcellular location">
    <subcellularLocation>
        <location evidence="1">Cell membrane</location>
        <topology evidence="1">Multi-pass membrane protein</topology>
    </subcellularLocation>
</comment>
<organism evidence="7 8">
    <name type="scientific">Solimonas aquatica</name>
    <dbReference type="NCBI Taxonomy" id="489703"/>
    <lineage>
        <taxon>Bacteria</taxon>
        <taxon>Pseudomonadati</taxon>
        <taxon>Pseudomonadota</taxon>
        <taxon>Gammaproteobacteria</taxon>
        <taxon>Nevskiales</taxon>
        <taxon>Nevskiaceae</taxon>
        <taxon>Solimonas</taxon>
    </lineage>
</organism>
<name>A0A1H9KFP3_9GAMM</name>
<dbReference type="InterPro" id="IPR001123">
    <property type="entry name" value="LeuE-type"/>
</dbReference>
<dbReference type="GO" id="GO:0005886">
    <property type="term" value="C:plasma membrane"/>
    <property type="evidence" value="ECO:0007669"/>
    <property type="project" value="UniProtKB-SubCell"/>
</dbReference>
<dbReference type="GO" id="GO:0015171">
    <property type="term" value="F:amino acid transmembrane transporter activity"/>
    <property type="evidence" value="ECO:0007669"/>
    <property type="project" value="TreeGrafter"/>
</dbReference>
<evidence type="ECO:0000313" key="8">
    <source>
        <dbReference type="Proteomes" id="UP000199233"/>
    </source>
</evidence>
<dbReference type="PANTHER" id="PTHR30086">
    <property type="entry name" value="ARGININE EXPORTER PROTEIN ARGO"/>
    <property type="match status" value="1"/>
</dbReference>
<reference evidence="7 8" key="1">
    <citation type="submission" date="2016-10" db="EMBL/GenBank/DDBJ databases">
        <authorList>
            <person name="de Groot N.N."/>
        </authorList>
    </citation>
    <scope>NUCLEOTIDE SEQUENCE [LARGE SCALE GENOMIC DNA]</scope>
    <source>
        <strain evidence="7 8">DSM 25927</strain>
    </source>
</reference>
<dbReference type="STRING" id="489703.SAMN04488038_11383"/>
<evidence type="ECO:0000313" key="7">
    <source>
        <dbReference type="EMBL" id="SEQ97765.1"/>
    </source>
</evidence>
<proteinExistence type="predicted"/>
<dbReference type="OrthoDB" id="9784202at2"/>
<evidence type="ECO:0000256" key="1">
    <source>
        <dbReference type="ARBA" id="ARBA00004651"/>
    </source>
</evidence>
<dbReference type="RefSeq" id="WP_093288582.1">
    <property type="nucleotide sequence ID" value="NZ_FOFS01000013.1"/>
</dbReference>
<accession>A0A1H9KFP3</accession>
<feature type="transmembrane region" description="Helical" evidence="6">
    <location>
        <begin position="152"/>
        <end position="174"/>
    </location>
</feature>
<evidence type="ECO:0000256" key="5">
    <source>
        <dbReference type="ARBA" id="ARBA00023136"/>
    </source>
</evidence>
<gene>
    <name evidence="7" type="ORF">SAMN04488038_11383</name>
</gene>
<sequence length="209" mass="21936">MLGIHDFPLFLLSCIALNLTPGPDTLYILGRSIGQGRAQGLASALGICSGCVVHTFAAALGLSGLLAASASAFLLVKLIGAAYLIYLGLSMLLSRGAGRFSAAPVSGDRHWLAAYRQGVLTNVLNPKVALFFLAFLPQFIAVDSAHKPAAFVLLGLSFVATGTVWSLCLAWFAAPIGAWLRRSERLAARLDRALGAVFVALGLRLALSR</sequence>
<evidence type="ECO:0000256" key="2">
    <source>
        <dbReference type="ARBA" id="ARBA00022475"/>
    </source>
</evidence>
<keyword evidence="2" id="KW-1003">Cell membrane</keyword>
<dbReference type="EMBL" id="FOFS01000013">
    <property type="protein sequence ID" value="SEQ97765.1"/>
    <property type="molecule type" value="Genomic_DNA"/>
</dbReference>
<protein>
    <submittedName>
        <fullName evidence="7">Threonine/homoserine/homoserine lactone efflux protein</fullName>
    </submittedName>
</protein>
<evidence type="ECO:0000256" key="3">
    <source>
        <dbReference type="ARBA" id="ARBA00022692"/>
    </source>
</evidence>
<dbReference type="AlphaFoldDB" id="A0A1H9KFP3"/>
<keyword evidence="4 6" id="KW-1133">Transmembrane helix</keyword>
<evidence type="ECO:0000256" key="6">
    <source>
        <dbReference type="SAM" id="Phobius"/>
    </source>
</evidence>
<dbReference type="PANTHER" id="PTHR30086:SF20">
    <property type="entry name" value="ARGININE EXPORTER PROTEIN ARGO-RELATED"/>
    <property type="match status" value="1"/>
</dbReference>
<keyword evidence="8" id="KW-1185">Reference proteome</keyword>